<dbReference type="PANTHER" id="PTHR12570:SF92">
    <property type="entry name" value="SPICHTHYIN, ISOFORM B"/>
    <property type="match status" value="1"/>
</dbReference>
<keyword evidence="2 5" id="KW-0812">Transmembrane</keyword>
<dbReference type="PANTHER" id="PTHR12570">
    <property type="match status" value="1"/>
</dbReference>
<name>A0A1R1XB61_9FUNG</name>
<dbReference type="AlphaFoldDB" id="A0A1R1XB61"/>
<protein>
    <submittedName>
        <fullName evidence="6">Putative magnesium transporter NIPA5</fullName>
    </submittedName>
</protein>
<evidence type="ECO:0000313" key="6">
    <source>
        <dbReference type="EMBL" id="OMJ11871.1"/>
    </source>
</evidence>
<dbReference type="GO" id="GO:0015095">
    <property type="term" value="F:magnesium ion transmembrane transporter activity"/>
    <property type="evidence" value="ECO:0007669"/>
    <property type="project" value="InterPro"/>
</dbReference>
<sequence>MGLNSASKKYGSATKGLNYFKSKIWWLGMIFMAIGEFANFAAYSFAPAILVTPLGALSVIVGWESRLRTVLAGRPADNGICDEAAVHGILHREFRGGLCVYHVHGSALWIADAADLLDDMFAERQFHRSCVQGPGHIDQADARGQEPAEVRVDVRVLASRRRLHHAAAQLLQPGAGQLRHERRDAHLLRALHNTDHRCQHDTVQRVQRHSRRVRVHPQRVLHAVYRRVPAQPLEIGRGCKRQRRHHGLRQLVRELDFNARYSGKNGARLSNSNSIDDSGYGYVYTNGSSGDEHNGSDSLFDLERNSSCDEIDRNNNFPLKHTGVSKNGYEQILFEAP</sequence>
<evidence type="ECO:0000313" key="7">
    <source>
        <dbReference type="Proteomes" id="UP000187283"/>
    </source>
</evidence>
<comment type="subcellular location">
    <subcellularLocation>
        <location evidence="1">Membrane</location>
        <topology evidence="1">Multi-pass membrane protein</topology>
    </subcellularLocation>
</comment>
<evidence type="ECO:0000256" key="1">
    <source>
        <dbReference type="ARBA" id="ARBA00004141"/>
    </source>
</evidence>
<evidence type="ECO:0000256" key="4">
    <source>
        <dbReference type="ARBA" id="ARBA00023136"/>
    </source>
</evidence>
<dbReference type="OrthoDB" id="165382at2759"/>
<keyword evidence="3 5" id="KW-1133">Transmembrane helix</keyword>
<gene>
    <name evidence="6" type="ORF">AYI70_g9447</name>
</gene>
<dbReference type="Pfam" id="PF05653">
    <property type="entry name" value="Mg_trans_NIPA"/>
    <property type="match status" value="1"/>
</dbReference>
<dbReference type="STRING" id="133412.A0A1R1XB61"/>
<evidence type="ECO:0000256" key="2">
    <source>
        <dbReference type="ARBA" id="ARBA00022692"/>
    </source>
</evidence>
<dbReference type="Proteomes" id="UP000187283">
    <property type="component" value="Unassembled WGS sequence"/>
</dbReference>
<dbReference type="GO" id="GO:0016020">
    <property type="term" value="C:membrane"/>
    <property type="evidence" value="ECO:0007669"/>
    <property type="project" value="UniProtKB-SubCell"/>
</dbReference>
<reference evidence="6 7" key="1">
    <citation type="submission" date="2017-01" db="EMBL/GenBank/DDBJ databases">
        <authorList>
            <person name="Mah S.A."/>
            <person name="Swanson W.J."/>
            <person name="Moy G.W."/>
            <person name="Vacquier V.D."/>
        </authorList>
    </citation>
    <scope>NUCLEOTIDE SEQUENCE [LARGE SCALE GENOMIC DNA]</scope>
    <source>
        <strain evidence="6 7">GSMNP</strain>
    </source>
</reference>
<keyword evidence="4 5" id="KW-0472">Membrane</keyword>
<evidence type="ECO:0000256" key="5">
    <source>
        <dbReference type="SAM" id="Phobius"/>
    </source>
</evidence>
<keyword evidence="7" id="KW-1185">Reference proteome</keyword>
<proteinExistence type="predicted"/>
<dbReference type="InterPro" id="IPR008521">
    <property type="entry name" value="Mg_trans_NIPA"/>
</dbReference>
<accession>A0A1R1XB61</accession>
<dbReference type="EMBL" id="LSSN01004245">
    <property type="protein sequence ID" value="OMJ11871.1"/>
    <property type="molecule type" value="Genomic_DNA"/>
</dbReference>
<evidence type="ECO:0000256" key="3">
    <source>
        <dbReference type="ARBA" id="ARBA00022989"/>
    </source>
</evidence>
<organism evidence="6 7">
    <name type="scientific">Smittium culicis</name>
    <dbReference type="NCBI Taxonomy" id="133412"/>
    <lineage>
        <taxon>Eukaryota</taxon>
        <taxon>Fungi</taxon>
        <taxon>Fungi incertae sedis</taxon>
        <taxon>Zoopagomycota</taxon>
        <taxon>Kickxellomycotina</taxon>
        <taxon>Harpellomycetes</taxon>
        <taxon>Harpellales</taxon>
        <taxon>Legeriomycetaceae</taxon>
        <taxon>Smittium</taxon>
    </lineage>
</organism>
<feature type="transmembrane region" description="Helical" evidence="5">
    <location>
        <begin position="24"/>
        <end position="42"/>
    </location>
</feature>
<comment type="caution">
    <text evidence="6">The sequence shown here is derived from an EMBL/GenBank/DDBJ whole genome shotgun (WGS) entry which is preliminary data.</text>
</comment>